<gene>
    <name evidence="3" type="ORF">TSPGSL018_5341</name>
</gene>
<evidence type="ECO:0000259" key="2">
    <source>
        <dbReference type="Pfam" id="PF16725"/>
    </source>
</evidence>
<feature type="compositionally biased region" description="Basic and acidic residues" evidence="1">
    <location>
        <begin position="97"/>
        <end position="115"/>
    </location>
</feature>
<name>A0A061SHV0_9CHLO</name>
<dbReference type="Pfam" id="PF16725">
    <property type="entry name" value="Nucleolin_bd"/>
    <property type="match status" value="1"/>
</dbReference>
<reference evidence="3" key="1">
    <citation type="submission" date="2014-05" db="EMBL/GenBank/DDBJ databases">
        <title>The transcriptome of the halophilic microalga Tetraselmis sp. GSL018 isolated from the Great Salt Lake, Utah.</title>
        <authorList>
            <person name="Jinkerson R.E."/>
            <person name="D'Adamo S."/>
            <person name="Posewitz M.C."/>
        </authorList>
    </citation>
    <scope>NUCLEOTIDE SEQUENCE</scope>
    <source>
        <strain evidence="3">GSL018</strain>
    </source>
</reference>
<feature type="region of interest" description="Disordered" evidence="1">
    <location>
        <begin position="77"/>
        <end position="156"/>
    </location>
</feature>
<feature type="compositionally biased region" description="Acidic residues" evidence="1">
    <location>
        <begin position="116"/>
        <end position="129"/>
    </location>
</feature>
<feature type="domain" description="NVL2 nucleolin binding" evidence="2">
    <location>
        <begin position="14"/>
        <end position="74"/>
    </location>
</feature>
<sequence length="156" mass="17080">MGRTSLNAKRSPRSPGTGIIDRQLQKRVEQHAASNGAVLDIDEMVELLRNSYQEYQRMKAAPFRALVTRAFQNVYGTRTGRPNRVPTASSESALQEMEDRQMRRMQARGDLRGSEEGDSDSDAREEEAAASEGAATGSGKRLNSSLLSMYGRAAAG</sequence>
<organism evidence="3">
    <name type="scientific">Tetraselmis sp. GSL018</name>
    <dbReference type="NCBI Taxonomy" id="582737"/>
    <lineage>
        <taxon>Eukaryota</taxon>
        <taxon>Viridiplantae</taxon>
        <taxon>Chlorophyta</taxon>
        <taxon>core chlorophytes</taxon>
        <taxon>Chlorodendrophyceae</taxon>
        <taxon>Chlorodendrales</taxon>
        <taxon>Chlorodendraceae</taxon>
        <taxon>Tetraselmis</taxon>
    </lineage>
</organism>
<feature type="non-terminal residue" evidence="3">
    <location>
        <position position="156"/>
    </location>
</feature>
<evidence type="ECO:0000256" key="1">
    <source>
        <dbReference type="SAM" id="MobiDB-lite"/>
    </source>
</evidence>
<feature type="compositionally biased region" description="Low complexity" evidence="1">
    <location>
        <begin position="130"/>
        <end position="139"/>
    </location>
</feature>
<accession>A0A061SHV0</accession>
<proteinExistence type="predicted"/>
<dbReference type="AlphaFoldDB" id="A0A061SHV0"/>
<protein>
    <recommendedName>
        <fullName evidence="2">NVL2 nucleolin binding domain-containing protein</fullName>
    </recommendedName>
</protein>
<dbReference type="Gene3D" id="1.10.10.2010">
    <property type="match status" value="1"/>
</dbReference>
<feature type="region of interest" description="Disordered" evidence="1">
    <location>
        <begin position="1"/>
        <end position="23"/>
    </location>
</feature>
<dbReference type="InterPro" id="IPR031996">
    <property type="entry name" value="NVL2_nucleolin-bd"/>
</dbReference>
<dbReference type="InterPro" id="IPR038100">
    <property type="entry name" value="NLV2_N_sf"/>
</dbReference>
<dbReference type="EMBL" id="GBEZ01002449">
    <property type="protein sequence ID" value="JAC82609.1"/>
    <property type="molecule type" value="Transcribed_RNA"/>
</dbReference>
<evidence type="ECO:0000313" key="3">
    <source>
        <dbReference type="EMBL" id="JAC82609.1"/>
    </source>
</evidence>